<dbReference type="InterPro" id="IPR036890">
    <property type="entry name" value="HATPase_C_sf"/>
</dbReference>
<evidence type="ECO:0000256" key="9">
    <source>
        <dbReference type="ARBA" id="ARBA00022679"/>
    </source>
</evidence>
<keyword evidence="22" id="KW-1185">Reference proteome</keyword>
<dbReference type="STRING" id="411684.HPDFL43_10292"/>
<evidence type="ECO:0000256" key="3">
    <source>
        <dbReference type="ARBA" id="ARBA00004496"/>
    </source>
</evidence>
<evidence type="ECO:0000313" key="22">
    <source>
        <dbReference type="Proteomes" id="UP000004291"/>
    </source>
</evidence>
<feature type="transmembrane region" description="Helical" evidence="19">
    <location>
        <begin position="28"/>
        <end position="47"/>
    </location>
</feature>
<reference evidence="21 22" key="2">
    <citation type="submission" date="2012-06" db="EMBL/GenBank/DDBJ databases">
        <authorList>
            <person name="Fiebig A."/>
        </authorList>
    </citation>
    <scope>NUCLEOTIDE SEQUENCE [LARGE SCALE GENOMIC DNA]</scope>
    <source>
        <strain evidence="21 22">DFL-43</strain>
    </source>
</reference>
<keyword evidence="7" id="KW-0963">Cytoplasm</keyword>
<evidence type="ECO:0000256" key="17">
    <source>
        <dbReference type="ARBA" id="ARBA00024827"/>
    </source>
</evidence>
<comment type="subcellular location">
    <subcellularLocation>
        <location evidence="3">Cytoplasm</location>
    </subcellularLocation>
</comment>
<name>A9D6Y2_HOEPD</name>
<dbReference type="eggNOG" id="COG4585">
    <property type="taxonomic scope" value="Bacteria"/>
</dbReference>
<comment type="cofactor">
    <cofactor evidence="2">
        <name>[4Fe-4S] cluster</name>
        <dbReference type="ChEBI" id="CHEBI:49883"/>
    </cofactor>
</comment>
<reference evidence="21 22" key="1">
    <citation type="submission" date="2007-10" db="EMBL/GenBank/DDBJ databases">
        <authorList>
            <person name="Wagner-Dobler I."/>
            <person name="Ferriera S."/>
            <person name="Johnson J."/>
            <person name="Kravitz S."/>
            <person name="Beeson K."/>
            <person name="Sutton G."/>
            <person name="Rogers Y.-H."/>
            <person name="Friedman R."/>
            <person name="Frazier M."/>
            <person name="Venter J.C."/>
        </authorList>
    </citation>
    <scope>NUCLEOTIDE SEQUENCE [LARGE SCALE GENOMIC DNA]</scope>
    <source>
        <strain evidence="21 22">DFL-43</strain>
    </source>
</reference>
<dbReference type="SUPFAM" id="SSF55874">
    <property type="entry name" value="ATPase domain of HSP90 chaperone/DNA topoisomerase II/histidine kinase"/>
    <property type="match status" value="1"/>
</dbReference>
<dbReference type="Pfam" id="PF02518">
    <property type="entry name" value="HATPase_c"/>
    <property type="match status" value="1"/>
</dbReference>
<evidence type="ECO:0000256" key="7">
    <source>
        <dbReference type="ARBA" id="ARBA00022490"/>
    </source>
</evidence>
<dbReference type="GO" id="GO:0016020">
    <property type="term" value="C:membrane"/>
    <property type="evidence" value="ECO:0007669"/>
    <property type="project" value="InterPro"/>
</dbReference>
<evidence type="ECO:0000256" key="1">
    <source>
        <dbReference type="ARBA" id="ARBA00000085"/>
    </source>
</evidence>
<keyword evidence="8" id="KW-0597">Phosphoprotein</keyword>
<dbReference type="GO" id="GO:0046983">
    <property type="term" value="F:protein dimerization activity"/>
    <property type="evidence" value="ECO:0007669"/>
    <property type="project" value="InterPro"/>
</dbReference>
<proteinExistence type="predicted"/>
<keyword evidence="10" id="KW-0479">Metal-binding</keyword>
<dbReference type="PROSITE" id="PS50109">
    <property type="entry name" value="HIS_KIN"/>
    <property type="match status" value="1"/>
</dbReference>
<dbReference type="AlphaFoldDB" id="A9D6Y2"/>
<evidence type="ECO:0000256" key="4">
    <source>
        <dbReference type="ARBA" id="ARBA00012438"/>
    </source>
</evidence>
<gene>
    <name evidence="21" type="ORF">HPDFL43_10292</name>
</gene>
<keyword evidence="19" id="KW-0472">Membrane</keyword>
<evidence type="ECO:0000256" key="14">
    <source>
        <dbReference type="ARBA" id="ARBA00023004"/>
    </source>
</evidence>
<dbReference type="GO" id="GO:0046872">
    <property type="term" value="F:metal ion binding"/>
    <property type="evidence" value="ECO:0007669"/>
    <property type="project" value="UniProtKB-KW"/>
</dbReference>
<keyword evidence="19" id="KW-0812">Transmembrane</keyword>
<organism evidence="21 22">
    <name type="scientific">Hoeflea phototrophica (strain DSM 17068 / NCIMB 14078 / DFL-43)</name>
    <dbReference type="NCBI Taxonomy" id="411684"/>
    <lineage>
        <taxon>Bacteria</taxon>
        <taxon>Pseudomonadati</taxon>
        <taxon>Pseudomonadota</taxon>
        <taxon>Alphaproteobacteria</taxon>
        <taxon>Hyphomicrobiales</taxon>
        <taxon>Rhizobiaceae</taxon>
        <taxon>Hoeflea</taxon>
    </lineage>
</organism>
<keyword evidence="16" id="KW-0411">Iron-sulfur</keyword>
<dbReference type="PANTHER" id="PTHR24421">
    <property type="entry name" value="NITRATE/NITRITE SENSOR PROTEIN NARX-RELATED"/>
    <property type="match status" value="1"/>
</dbReference>
<dbReference type="EC" id="2.7.13.3" evidence="4"/>
<dbReference type="Proteomes" id="UP000004291">
    <property type="component" value="Chromosome"/>
</dbReference>
<evidence type="ECO:0000256" key="11">
    <source>
        <dbReference type="ARBA" id="ARBA00022741"/>
    </source>
</evidence>
<evidence type="ECO:0000256" key="16">
    <source>
        <dbReference type="ARBA" id="ARBA00023014"/>
    </source>
</evidence>
<accession>A9D6Y2</accession>
<dbReference type="InterPro" id="IPR050482">
    <property type="entry name" value="Sensor_HK_TwoCompSys"/>
</dbReference>
<feature type="domain" description="Histidine kinase" evidence="20">
    <location>
        <begin position="276"/>
        <end position="468"/>
    </location>
</feature>
<keyword evidence="6" id="KW-0004">4Fe-4S</keyword>
<keyword evidence="11" id="KW-0547">Nucleotide-binding</keyword>
<dbReference type="SMART" id="SM00387">
    <property type="entry name" value="HATPase_c"/>
    <property type="match status" value="1"/>
</dbReference>
<dbReference type="Pfam" id="PF07730">
    <property type="entry name" value="HisKA_3"/>
    <property type="match status" value="1"/>
</dbReference>
<sequence length="473" mass="52098">MYGPAIEQLERPPGTIAFGGDLSLHSRFAAAGSIVMLIGMVILGWWTSREIEESVVRNSAISTALFMESFVAPLSQQLGSNAALSQDTEDTLREIFEKPPLSERILSVKIWRDGGLVSFATDPGIVGQRFEPSPPLAAAWQGELSAAFDDLNDHEDAAERSLDLPLLEVYNPIHSIYTGEIIAVAEFYQIATELERDLLRARLEAWLLVAGVSISMFALLFGIVRKGSHVIERQKKALHMRYEQLSRFSAQNDALHRRMQAASSGVSELNEQYLKRISAELHDGAAQSVAFASLRLDGLQTDASQEVEASRIKTALSDALSEIRNVCRGLSLPEIDQKDVYEVISMAAQAHEKRTQTTVELLFEGQPGRGFDNAARICIFRFVQEALNNAFRHADGVGQRVQSRFESGRLTVAVVDQGPGFDPLEKRKNVGLGLRGLRERVESQGGTFTIDTAPGRGTRLVMTLAETEKNSDE</sequence>
<dbReference type="GO" id="GO:0000155">
    <property type="term" value="F:phosphorelay sensor kinase activity"/>
    <property type="evidence" value="ECO:0007669"/>
    <property type="project" value="InterPro"/>
</dbReference>
<feature type="transmembrane region" description="Helical" evidence="19">
    <location>
        <begin position="205"/>
        <end position="224"/>
    </location>
</feature>
<evidence type="ECO:0000256" key="2">
    <source>
        <dbReference type="ARBA" id="ARBA00001966"/>
    </source>
</evidence>
<evidence type="ECO:0000256" key="8">
    <source>
        <dbReference type="ARBA" id="ARBA00022553"/>
    </source>
</evidence>
<keyword evidence="9" id="KW-0808">Transferase</keyword>
<comment type="catalytic activity">
    <reaction evidence="1">
        <text>ATP + protein L-histidine = ADP + protein N-phospho-L-histidine.</text>
        <dbReference type="EC" id="2.7.13.3"/>
    </reaction>
</comment>
<evidence type="ECO:0000313" key="21">
    <source>
        <dbReference type="EMBL" id="EDQ33619.2"/>
    </source>
</evidence>
<dbReference type="OrthoDB" id="9778496at2"/>
<dbReference type="GO" id="GO:0051539">
    <property type="term" value="F:4 iron, 4 sulfur cluster binding"/>
    <property type="evidence" value="ECO:0007669"/>
    <property type="project" value="UniProtKB-KW"/>
</dbReference>
<protein>
    <recommendedName>
        <fullName evidence="5">Oxygen sensor histidine kinase NreB</fullName>
        <ecNumber evidence="4">2.7.13.3</ecNumber>
    </recommendedName>
    <alternativeName>
        <fullName evidence="18">Nitrogen regulation protein B</fullName>
    </alternativeName>
</protein>
<dbReference type="PRINTS" id="PR00344">
    <property type="entry name" value="BCTRLSENSOR"/>
</dbReference>
<evidence type="ECO:0000256" key="5">
    <source>
        <dbReference type="ARBA" id="ARBA00017322"/>
    </source>
</evidence>
<keyword evidence="13" id="KW-0067">ATP-binding</keyword>
<dbReference type="GO" id="GO:0005524">
    <property type="term" value="F:ATP binding"/>
    <property type="evidence" value="ECO:0007669"/>
    <property type="project" value="UniProtKB-KW"/>
</dbReference>
<dbReference type="RefSeq" id="WP_156970275.1">
    <property type="nucleotide sequence ID" value="NZ_CM002917.1"/>
</dbReference>
<comment type="function">
    <text evidence="17">Member of the two-component regulatory system NreB/NreC involved in the control of dissimilatory nitrate/nitrite reduction in response to oxygen. NreB functions as a direct oxygen sensor histidine kinase which is autophosphorylated, in the absence of oxygen, probably at the conserved histidine residue, and transfers its phosphate group probably to a conserved aspartate residue of NreC. NreB/NreC activates the expression of the nitrate (narGHJI) and nitrite (nir) reductase operons, as well as the putative nitrate transporter gene narT.</text>
</comment>
<dbReference type="Gene3D" id="3.30.565.10">
    <property type="entry name" value="Histidine kinase-like ATPase, C-terminal domain"/>
    <property type="match status" value="1"/>
</dbReference>
<comment type="caution">
    <text evidence="21">The sequence shown here is derived from an EMBL/GenBank/DDBJ whole genome shotgun (WGS) entry which is preliminary data.</text>
</comment>
<dbReference type="HOGENOM" id="CLU_591697_0_0_5"/>
<dbReference type="GO" id="GO:0005737">
    <property type="term" value="C:cytoplasm"/>
    <property type="evidence" value="ECO:0007669"/>
    <property type="project" value="UniProtKB-SubCell"/>
</dbReference>
<dbReference type="CDD" id="cd16917">
    <property type="entry name" value="HATPase_UhpB-NarQ-NarX-like"/>
    <property type="match status" value="1"/>
</dbReference>
<dbReference type="PANTHER" id="PTHR24421:SF10">
    <property type="entry name" value="NITRATE_NITRITE SENSOR PROTEIN NARQ"/>
    <property type="match status" value="1"/>
</dbReference>
<evidence type="ECO:0000256" key="10">
    <source>
        <dbReference type="ARBA" id="ARBA00022723"/>
    </source>
</evidence>
<dbReference type="EMBL" id="ABIA03000002">
    <property type="protein sequence ID" value="EDQ33619.2"/>
    <property type="molecule type" value="Genomic_DNA"/>
</dbReference>
<evidence type="ECO:0000256" key="15">
    <source>
        <dbReference type="ARBA" id="ARBA00023012"/>
    </source>
</evidence>
<evidence type="ECO:0000259" key="20">
    <source>
        <dbReference type="PROSITE" id="PS50109"/>
    </source>
</evidence>
<keyword evidence="12 21" id="KW-0418">Kinase</keyword>
<evidence type="ECO:0000256" key="12">
    <source>
        <dbReference type="ARBA" id="ARBA00022777"/>
    </source>
</evidence>
<dbReference type="InterPro" id="IPR003594">
    <property type="entry name" value="HATPase_dom"/>
</dbReference>
<evidence type="ECO:0000256" key="18">
    <source>
        <dbReference type="ARBA" id="ARBA00030800"/>
    </source>
</evidence>
<keyword evidence="15" id="KW-0902">Two-component regulatory system</keyword>
<dbReference type="InterPro" id="IPR004358">
    <property type="entry name" value="Sig_transdc_His_kin-like_C"/>
</dbReference>
<evidence type="ECO:0000256" key="13">
    <source>
        <dbReference type="ARBA" id="ARBA00022840"/>
    </source>
</evidence>
<keyword evidence="14" id="KW-0408">Iron</keyword>
<evidence type="ECO:0000256" key="19">
    <source>
        <dbReference type="SAM" id="Phobius"/>
    </source>
</evidence>
<dbReference type="InterPro" id="IPR011712">
    <property type="entry name" value="Sig_transdc_His_kin_sub3_dim/P"/>
</dbReference>
<keyword evidence="19" id="KW-1133">Transmembrane helix</keyword>
<dbReference type="InterPro" id="IPR005467">
    <property type="entry name" value="His_kinase_dom"/>
</dbReference>
<evidence type="ECO:0000256" key="6">
    <source>
        <dbReference type="ARBA" id="ARBA00022485"/>
    </source>
</evidence>